<gene>
    <name evidence="7" type="ORF">AURDEDRAFT_77213</name>
</gene>
<accession>J0D358</accession>
<dbReference type="KEGG" id="adl:AURDEDRAFT_77213"/>
<dbReference type="InterPro" id="IPR008906">
    <property type="entry name" value="HATC_C_dom"/>
</dbReference>
<keyword evidence="8" id="KW-1185">Reference proteome</keyword>
<dbReference type="PANTHER" id="PTHR46481">
    <property type="entry name" value="ZINC FINGER BED DOMAIN-CONTAINING PROTEIN 4"/>
    <property type="match status" value="1"/>
</dbReference>
<dbReference type="eggNOG" id="KOG1121">
    <property type="taxonomic scope" value="Eukaryota"/>
</dbReference>
<evidence type="ECO:0000256" key="5">
    <source>
        <dbReference type="ARBA" id="ARBA00023242"/>
    </source>
</evidence>
<dbReference type="OMA" id="YPNLHRM"/>
<keyword evidence="3" id="KW-0863">Zinc-finger</keyword>
<evidence type="ECO:0000313" key="7">
    <source>
        <dbReference type="EMBL" id="EJD33097.1"/>
    </source>
</evidence>
<evidence type="ECO:0000256" key="2">
    <source>
        <dbReference type="ARBA" id="ARBA00022723"/>
    </source>
</evidence>
<protein>
    <recommendedName>
        <fullName evidence="6">HAT C-terminal dimerisation domain-containing protein</fullName>
    </recommendedName>
</protein>
<dbReference type="PANTHER" id="PTHR46481:SF10">
    <property type="entry name" value="ZINC FINGER BED DOMAIN-CONTAINING PROTEIN 39"/>
    <property type="match status" value="1"/>
</dbReference>
<evidence type="ECO:0000313" key="8">
    <source>
        <dbReference type="Proteomes" id="UP000006514"/>
    </source>
</evidence>
<sequence length="75" mass="9051">MWWYTRRNQYPNLHRMAMDYCSIPATTVDVERLFSTGRMLLSYLRNRLSADSVHSILCLKSWWDSDIVNNDIFEF</sequence>
<keyword evidence="2" id="KW-0479">Metal-binding</keyword>
<organism evidence="7 8">
    <name type="scientific">Auricularia subglabra (strain TFB-10046 / SS5)</name>
    <name type="common">White-rot fungus</name>
    <name type="synonym">Auricularia delicata (strain TFB10046)</name>
    <dbReference type="NCBI Taxonomy" id="717982"/>
    <lineage>
        <taxon>Eukaryota</taxon>
        <taxon>Fungi</taxon>
        <taxon>Dikarya</taxon>
        <taxon>Basidiomycota</taxon>
        <taxon>Agaricomycotina</taxon>
        <taxon>Agaricomycetes</taxon>
        <taxon>Auriculariales</taxon>
        <taxon>Auriculariaceae</taxon>
        <taxon>Auricularia</taxon>
    </lineage>
</organism>
<keyword evidence="5" id="KW-0539">Nucleus</keyword>
<dbReference type="AlphaFoldDB" id="J0D358"/>
<dbReference type="InParanoid" id="J0D358"/>
<evidence type="ECO:0000259" key="6">
    <source>
        <dbReference type="Pfam" id="PF05699"/>
    </source>
</evidence>
<dbReference type="GO" id="GO:0008270">
    <property type="term" value="F:zinc ion binding"/>
    <property type="evidence" value="ECO:0007669"/>
    <property type="project" value="UniProtKB-KW"/>
</dbReference>
<keyword evidence="4" id="KW-0862">Zinc</keyword>
<dbReference type="EMBL" id="JH688440">
    <property type="protein sequence ID" value="EJD33097.1"/>
    <property type="molecule type" value="Genomic_DNA"/>
</dbReference>
<evidence type="ECO:0000256" key="1">
    <source>
        <dbReference type="ARBA" id="ARBA00004123"/>
    </source>
</evidence>
<name>J0D358_AURST</name>
<dbReference type="Proteomes" id="UP000006514">
    <property type="component" value="Unassembled WGS sequence"/>
</dbReference>
<dbReference type="InterPro" id="IPR052035">
    <property type="entry name" value="ZnF_BED_domain_contain"/>
</dbReference>
<proteinExistence type="predicted"/>
<dbReference type="SUPFAM" id="SSF53098">
    <property type="entry name" value="Ribonuclease H-like"/>
    <property type="match status" value="1"/>
</dbReference>
<dbReference type="Pfam" id="PF05699">
    <property type="entry name" value="Dimer_Tnp_hAT"/>
    <property type="match status" value="1"/>
</dbReference>
<feature type="domain" description="HAT C-terminal dimerisation" evidence="6">
    <location>
        <begin position="2"/>
        <end position="62"/>
    </location>
</feature>
<dbReference type="GO" id="GO:0005634">
    <property type="term" value="C:nucleus"/>
    <property type="evidence" value="ECO:0007669"/>
    <property type="project" value="UniProtKB-SubCell"/>
</dbReference>
<dbReference type="OrthoDB" id="1715602at2759"/>
<evidence type="ECO:0000256" key="4">
    <source>
        <dbReference type="ARBA" id="ARBA00022833"/>
    </source>
</evidence>
<evidence type="ECO:0000256" key="3">
    <source>
        <dbReference type="ARBA" id="ARBA00022771"/>
    </source>
</evidence>
<dbReference type="InterPro" id="IPR012337">
    <property type="entry name" value="RNaseH-like_sf"/>
</dbReference>
<comment type="subcellular location">
    <subcellularLocation>
        <location evidence="1">Nucleus</location>
    </subcellularLocation>
</comment>
<dbReference type="GO" id="GO:0046983">
    <property type="term" value="F:protein dimerization activity"/>
    <property type="evidence" value="ECO:0007669"/>
    <property type="project" value="InterPro"/>
</dbReference>
<reference evidence="8" key="1">
    <citation type="journal article" date="2012" name="Science">
        <title>The Paleozoic origin of enzymatic lignin decomposition reconstructed from 31 fungal genomes.</title>
        <authorList>
            <person name="Floudas D."/>
            <person name="Binder M."/>
            <person name="Riley R."/>
            <person name="Barry K."/>
            <person name="Blanchette R.A."/>
            <person name="Henrissat B."/>
            <person name="Martinez A.T."/>
            <person name="Otillar R."/>
            <person name="Spatafora J.W."/>
            <person name="Yadav J.S."/>
            <person name="Aerts A."/>
            <person name="Benoit I."/>
            <person name="Boyd A."/>
            <person name="Carlson A."/>
            <person name="Copeland A."/>
            <person name="Coutinho P.M."/>
            <person name="de Vries R.P."/>
            <person name="Ferreira P."/>
            <person name="Findley K."/>
            <person name="Foster B."/>
            <person name="Gaskell J."/>
            <person name="Glotzer D."/>
            <person name="Gorecki P."/>
            <person name="Heitman J."/>
            <person name="Hesse C."/>
            <person name="Hori C."/>
            <person name="Igarashi K."/>
            <person name="Jurgens J.A."/>
            <person name="Kallen N."/>
            <person name="Kersten P."/>
            <person name="Kohler A."/>
            <person name="Kuees U."/>
            <person name="Kumar T.K.A."/>
            <person name="Kuo A."/>
            <person name="LaButti K."/>
            <person name="Larrondo L.F."/>
            <person name="Lindquist E."/>
            <person name="Ling A."/>
            <person name="Lombard V."/>
            <person name="Lucas S."/>
            <person name="Lundell T."/>
            <person name="Martin R."/>
            <person name="McLaughlin D.J."/>
            <person name="Morgenstern I."/>
            <person name="Morin E."/>
            <person name="Murat C."/>
            <person name="Nagy L.G."/>
            <person name="Nolan M."/>
            <person name="Ohm R.A."/>
            <person name="Patyshakuliyeva A."/>
            <person name="Rokas A."/>
            <person name="Ruiz-Duenas F.J."/>
            <person name="Sabat G."/>
            <person name="Salamov A."/>
            <person name="Samejima M."/>
            <person name="Schmutz J."/>
            <person name="Slot J.C."/>
            <person name="St John F."/>
            <person name="Stenlid J."/>
            <person name="Sun H."/>
            <person name="Sun S."/>
            <person name="Syed K."/>
            <person name="Tsang A."/>
            <person name="Wiebenga A."/>
            <person name="Young D."/>
            <person name="Pisabarro A."/>
            <person name="Eastwood D.C."/>
            <person name="Martin F."/>
            <person name="Cullen D."/>
            <person name="Grigoriev I.V."/>
            <person name="Hibbett D.S."/>
        </authorList>
    </citation>
    <scope>NUCLEOTIDE SEQUENCE [LARGE SCALE GENOMIC DNA]</scope>
    <source>
        <strain evidence="8">TFB10046</strain>
    </source>
</reference>